<evidence type="ECO:0000313" key="3">
    <source>
        <dbReference type="EMBL" id="CAA7059214.1"/>
    </source>
</evidence>
<accession>A0A6D2L333</accession>
<protein>
    <submittedName>
        <fullName evidence="3">Uncharacterized protein</fullName>
    </submittedName>
</protein>
<name>A0A6D2L333_9BRAS</name>
<dbReference type="GO" id="GO:0005737">
    <property type="term" value="C:cytoplasm"/>
    <property type="evidence" value="ECO:0007669"/>
    <property type="project" value="TreeGrafter"/>
</dbReference>
<dbReference type="PANTHER" id="PTHR48051">
    <property type="match status" value="1"/>
</dbReference>
<evidence type="ECO:0000256" key="1">
    <source>
        <dbReference type="ARBA" id="ARBA00022614"/>
    </source>
</evidence>
<gene>
    <name evidence="3" type="ORF">MERR_LOCUS46450</name>
</gene>
<comment type="caution">
    <text evidence="3">The sequence shown here is derived from an EMBL/GenBank/DDBJ whole genome shotgun (WGS) entry which is preliminary data.</text>
</comment>
<evidence type="ECO:0000313" key="4">
    <source>
        <dbReference type="Proteomes" id="UP000467841"/>
    </source>
</evidence>
<dbReference type="Gene3D" id="3.80.10.10">
    <property type="entry name" value="Ribonuclease Inhibitor"/>
    <property type="match status" value="1"/>
</dbReference>
<dbReference type="InterPro" id="IPR032675">
    <property type="entry name" value="LRR_dom_sf"/>
</dbReference>
<dbReference type="EMBL" id="CACVBM020001762">
    <property type="protein sequence ID" value="CAA7059214.1"/>
    <property type="molecule type" value="Genomic_DNA"/>
</dbReference>
<dbReference type="PANTHER" id="PTHR48051:SF1">
    <property type="entry name" value="RAS SUPPRESSOR PROTEIN 1"/>
    <property type="match status" value="1"/>
</dbReference>
<dbReference type="AlphaFoldDB" id="A0A6D2L333"/>
<sequence length="148" mass="16186">MSYCSQLTTFPDFSRNIKIIKASKTKIEDVPASVAGGWSRLDTLEIGSTSLTKLTKLDLSSCDIKNIPDCVIGLPGLEILNVQDCSKLVSLQSLPPSLLYLYANNCGSLKSVSFSFDRILLSTTAPVLKTRKEYHHPSLSTILKGESF</sequence>
<dbReference type="SUPFAM" id="SSF52058">
    <property type="entry name" value="L domain-like"/>
    <property type="match status" value="1"/>
</dbReference>
<organism evidence="3 4">
    <name type="scientific">Microthlaspi erraticum</name>
    <dbReference type="NCBI Taxonomy" id="1685480"/>
    <lineage>
        <taxon>Eukaryota</taxon>
        <taxon>Viridiplantae</taxon>
        <taxon>Streptophyta</taxon>
        <taxon>Embryophyta</taxon>
        <taxon>Tracheophyta</taxon>
        <taxon>Spermatophyta</taxon>
        <taxon>Magnoliopsida</taxon>
        <taxon>eudicotyledons</taxon>
        <taxon>Gunneridae</taxon>
        <taxon>Pentapetalae</taxon>
        <taxon>rosids</taxon>
        <taxon>malvids</taxon>
        <taxon>Brassicales</taxon>
        <taxon>Brassicaceae</taxon>
        <taxon>Coluteocarpeae</taxon>
        <taxon>Microthlaspi</taxon>
    </lineage>
</organism>
<proteinExistence type="predicted"/>
<keyword evidence="1" id="KW-0433">Leucine-rich repeat</keyword>
<dbReference type="InterPro" id="IPR050216">
    <property type="entry name" value="LRR_domain-containing"/>
</dbReference>
<dbReference type="Pfam" id="PF12799">
    <property type="entry name" value="LRR_4"/>
    <property type="match status" value="1"/>
</dbReference>
<keyword evidence="2" id="KW-0677">Repeat</keyword>
<dbReference type="Proteomes" id="UP000467841">
    <property type="component" value="Unassembled WGS sequence"/>
</dbReference>
<keyword evidence="4" id="KW-1185">Reference proteome</keyword>
<evidence type="ECO:0000256" key="2">
    <source>
        <dbReference type="ARBA" id="ARBA00022737"/>
    </source>
</evidence>
<dbReference type="InterPro" id="IPR025875">
    <property type="entry name" value="Leu-rich_rpt_4"/>
</dbReference>
<reference evidence="3" key="1">
    <citation type="submission" date="2020-01" db="EMBL/GenBank/DDBJ databases">
        <authorList>
            <person name="Mishra B."/>
        </authorList>
    </citation>
    <scope>NUCLEOTIDE SEQUENCE [LARGE SCALE GENOMIC DNA]</scope>
</reference>